<protein>
    <submittedName>
        <fullName evidence="9">G protein-coupled receptor</fullName>
    </submittedName>
</protein>
<evidence type="ECO:0000256" key="1">
    <source>
        <dbReference type="ARBA" id="ARBA00004651"/>
    </source>
</evidence>
<evidence type="ECO:0000313" key="9">
    <source>
        <dbReference type="WBParaSite" id="PSAMB.scaffold2189size24728.g16727.t1"/>
    </source>
</evidence>
<keyword evidence="3" id="KW-0297">G-protein coupled receptor</keyword>
<keyword evidence="7" id="KW-1133">Transmembrane helix</keyword>
<evidence type="ECO:0000256" key="7">
    <source>
        <dbReference type="SAM" id="Phobius"/>
    </source>
</evidence>
<evidence type="ECO:0000313" key="8">
    <source>
        <dbReference type="Proteomes" id="UP000887566"/>
    </source>
</evidence>
<keyword evidence="8" id="KW-1185">Reference proteome</keyword>
<dbReference type="Proteomes" id="UP000887566">
    <property type="component" value="Unplaced"/>
</dbReference>
<keyword evidence="6" id="KW-0807">Transducer</keyword>
<evidence type="ECO:0000256" key="4">
    <source>
        <dbReference type="ARBA" id="ARBA00023170"/>
    </source>
</evidence>
<keyword evidence="5" id="KW-0325">Glycoprotein</keyword>
<keyword evidence="7" id="KW-0812">Transmembrane</keyword>
<name>A0A914VMJ0_9BILA</name>
<dbReference type="WBParaSite" id="PSAMB.scaffold2189size24728.g16727.t1">
    <property type="protein sequence ID" value="PSAMB.scaffold2189size24728.g16727.t1"/>
    <property type="gene ID" value="PSAMB.scaffold2189size24728.g16727"/>
</dbReference>
<feature type="transmembrane region" description="Helical" evidence="7">
    <location>
        <begin position="147"/>
        <end position="164"/>
    </location>
</feature>
<dbReference type="GO" id="GO:0005886">
    <property type="term" value="C:plasma membrane"/>
    <property type="evidence" value="ECO:0007669"/>
    <property type="project" value="UniProtKB-SubCell"/>
</dbReference>
<evidence type="ECO:0000256" key="5">
    <source>
        <dbReference type="ARBA" id="ARBA00023180"/>
    </source>
</evidence>
<feature type="transmembrane region" description="Helical" evidence="7">
    <location>
        <begin position="6"/>
        <end position="27"/>
    </location>
</feature>
<reference evidence="9" key="1">
    <citation type="submission" date="2022-11" db="UniProtKB">
        <authorList>
            <consortium name="WormBaseParasite"/>
        </authorList>
    </citation>
    <scope>IDENTIFICATION</scope>
</reference>
<sequence length="188" mass="20978">MATIPIINIVEGSSIAALNSLLVLSILSEKTLRQRKELILITGMAIADALYGLGCIDSGRDKFAQLARSNVTDYTPLHCFFKPKELLINYASQTSLLTMIAISGERLTAIVWFNSYGLIPRRYHCSILFLAYFIPMCTMFAGAYQAYLLTITGILAIVMGRYIFRPLAIRLGSYAITDEEVARFGRYL</sequence>
<keyword evidence="4" id="KW-0675">Receptor</keyword>
<keyword evidence="7" id="KW-0472">Membrane</keyword>
<comment type="subcellular location">
    <subcellularLocation>
        <location evidence="1">Cell membrane</location>
        <topology evidence="1">Multi-pass membrane protein</topology>
    </subcellularLocation>
</comment>
<dbReference type="GO" id="GO:0004930">
    <property type="term" value="F:G protein-coupled receptor activity"/>
    <property type="evidence" value="ECO:0007669"/>
    <property type="project" value="UniProtKB-KW"/>
</dbReference>
<dbReference type="Gene3D" id="1.20.1070.10">
    <property type="entry name" value="Rhodopsin 7-helix transmembrane proteins"/>
    <property type="match status" value="1"/>
</dbReference>
<dbReference type="SUPFAM" id="SSF81321">
    <property type="entry name" value="Family A G protein-coupled receptor-like"/>
    <property type="match status" value="1"/>
</dbReference>
<feature type="transmembrane region" description="Helical" evidence="7">
    <location>
        <begin position="123"/>
        <end position="141"/>
    </location>
</feature>
<dbReference type="PANTHER" id="PTHR24246">
    <property type="entry name" value="OLFACTORY RECEPTOR AND ADENOSINE RECEPTOR"/>
    <property type="match status" value="1"/>
</dbReference>
<evidence type="ECO:0000256" key="6">
    <source>
        <dbReference type="ARBA" id="ARBA00023224"/>
    </source>
</evidence>
<accession>A0A914VMJ0</accession>
<evidence type="ECO:0000256" key="3">
    <source>
        <dbReference type="ARBA" id="ARBA00023040"/>
    </source>
</evidence>
<keyword evidence="2" id="KW-1003">Cell membrane</keyword>
<dbReference type="AlphaFoldDB" id="A0A914VMJ0"/>
<dbReference type="PANTHER" id="PTHR24246:SF27">
    <property type="entry name" value="ADENOSINE RECEPTOR, ISOFORM A"/>
    <property type="match status" value="1"/>
</dbReference>
<organism evidence="8 9">
    <name type="scientific">Plectus sambesii</name>
    <dbReference type="NCBI Taxonomy" id="2011161"/>
    <lineage>
        <taxon>Eukaryota</taxon>
        <taxon>Metazoa</taxon>
        <taxon>Ecdysozoa</taxon>
        <taxon>Nematoda</taxon>
        <taxon>Chromadorea</taxon>
        <taxon>Plectida</taxon>
        <taxon>Plectina</taxon>
        <taxon>Plectoidea</taxon>
        <taxon>Plectidae</taxon>
        <taxon>Plectus</taxon>
    </lineage>
</organism>
<proteinExistence type="predicted"/>
<evidence type="ECO:0000256" key="2">
    <source>
        <dbReference type="ARBA" id="ARBA00022475"/>
    </source>
</evidence>